<dbReference type="InterPro" id="IPR012341">
    <property type="entry name" value="6hp_glycosidase-like_sf"/>
</dbReference>
<dbReference type="Gene3D" id="1.50.10.10">
    <property type="match status" value="1"/>
</dbReference>
<evidence type="ECO:0000256" key="4">
    <source>
        <dbReference type="SAM" id="Phobius"/>
    </source>
</evidence>
<dbReference type="RefSeq" id="WP_227321629.1">
    <property type="nucleotide sequence ID" value="NZ_JAESVB010000004.1"/>
</dbReference>
<dbReference type="GO" id="GO:0004573">
    <property type="term" value="F:Glc3Man9GlcNAc2 oligosaccharide glucosidase activity"/>
    <property type="evidence" value="ECO:0007669"/>
    <property type="project" value="InterPro"/>
</dbReference>
<dbReference type="Pfam" id="PF22422">
    <property type="entry name" value="MGH1-like_GH"/>
    <property type="match status" value="1"/>
</dbReference>
<keyword evidence="3" id="KW-0326">Glycosidase</keyword>
<evidence type="ECO:0000256" key="3">
    <source>
        <dbReference type="ARBA" id="ARBA00023295"/>
    </source>
</evidence>
<reference evidence="6" key="2">
    <citation type="submission" date="2021-01" db="EMBL/GenBank/DDBJ databases">
        <authorList>
            <person name="Mieszkin S."/>
            <person name="Pouder E."/>
            <person name="Alain K."/>
        </authorList>
    </citation>
    <scope>NUCLEOTIDE SEQUENCE</scope>
    <source>
        <strain evidence="6">HW T2.11</strain>
    </source>
</reference>
<dbReference type="AlphaFoldDB" id="A0A963YS40"/>
<name>A0A963YS40_9PROT</name>
<dbReference type="GO" id="GO:0006487">
    <property type="term" value="P:protein N-linked glycosylation"/>
    <property type="evidence" value="ECO:0007669"/>
    <property type="project" value="TreeGrafter"/>
</dbReference>
<dbReference type="PANTHER" id="PTHR10412">
    <property type="entry name" value="MANNOSYL-OLIGOSACCHARIDE GLUCOSIDASE"/>
    <property type="match status" value="1"/>
</dbReference>
<organism evidence="6 7">
    <name type="scientific">Acidisoma silvae</name>
    <dbReference type="NCBI Taxonomy" id="2802396"/>
    <lineage>
        <taxon>Bacteria</taxon>
        <taxon>Pseudomonadati</taxon>
        <taxon>Pseudomonadota</taxon>
        <taxon>Alphaproteobacteria</taxon>
        <taxon>Acetobacterales</taxon>
        <taxon>Acidocellaceae</taxon>
        <taxon>Acidisoma</taxon>
    </lineage>
</organism>
<dbReference type="PANTHER" id="PTHR10412:SF11">
    <property type="entry name" value="MANNOSYL-OLIGOSACCHARIDE GLUCOSIDASE"/>
    <property type="match status" value="1"/>
</dbReference>
<gene>
    <name evidence="6" type="ORF">ASILVAE211_12420</name>
</gene>
<sequence>MTVSPSRQWNSWDARDPLAMVHLPTGLTLRFSLFSSADGKYRLLGQGSGISLLDHASDGSFIRARVSHAGAELELTYSKPDPHSVLARLRVLKTGEWGLRFWMALEMGFQDLQGGPAPWREDEPWVTVENKEPMPPNAPPRLLARHRSLWASAQSSEPAAYGGAYAEIETFAQDMNARGYYVPPREETGSRWGVLRFNAQMHPEVCVAVALGTDRAMAETASVALLQSPPATLPAADEAFAAVRDIVAWNTLWDKDNHRVTTVLTRNWLTGKFSGWGVWLNDILFHALMAGMVGDFATARANLEAALGYQSPEGNLACLRTTNEEWIDRAQSPIGAYVLWRLFEMTGDRSLLIEHFPTLLRAHRWWLNKRDGNGDGLIEYGSSATGTGAFVHTKQGAMDESFMDNAPIFDNAGFDTDAHTMTMAEPGLNSLVSLDAQCLARIAEVLGESETAAALRETASALNARIADRLWHADRQVFAGRHWSGAFEPSLSVTCFYPLLAGAASNEQINALIDGYLLNPDKFWGERVLPSSANDDPASVDNVYWRGRIWPPHIFLVWEGLRRAGRDDLATEVSHRAWAMFASGWRDARVCRENFHRQDGQGDDSPDADRFYSWGALIPATVMLTAAGTYALIG</sequence>
<evidence type="ECO:0000256" key="1">
    <source>
        <dbReference type="ARBA" id="ARBA00010833"/>
    </source>
</evidence>
<accession>A0A963YS40</accession>
<feature type="transmembrane region" description="Helical" evidence="4">
    <location>
        <begin position="611"/>
        <end position="633"/>
    </location>
</feature>
<keyword evidence="4" id="KW-1133">Transmembrane helix</keyword>
<protein>
    <recommendedName>
        <fullName evidence="5">Mannosylglycerate hydrolase MGH1-like glycoside hydrolase domain-containing protein</fullName>
    </recommendedName>
</protein>
<dbReference type="EMBL" id="JAESVB010000004">
    <property type="protein sequence ID" value="MCB8875989.1"/>
    <property type="molecule type" value="Genomic_DNA"/>
</dbReference>
<dbReference type="GO" id="GO:0009311">
    <property type="term" value="P:oligosaccharide metabolic process"/>
    <property type="evidence" value="ECO:0007669"/>
    <property type="project" value="InterPro"/>
</dbReference>
<reference evidence="6" key="1">
    <citation type="journal article" date="2021" name="Microorganisms">
        <title>Acidisoma silvae sp. nov. and Acidisomacellulosilytica sp. nov., Two Acidophilic Bacteria Isolated from Decaying Wood, Hydrolyzing Cellulose and Producing Poly-3-hydroxybutyrate.</title>
        <authorList>
            <person name="Mieszkin S."/>
            <person name="Pouder E."/>
            <person name="Uroz S."/>
            <person name="Simon-Colin C."/>
            <person name="Alain K."/>
        </authorList>
    </citation>
    <scope>NUCLEOTIDE SEQUENCE</scope>
    <source>
        <strain evidence="6">HW T2.11</strain>
    </source>
</reference>
<comment type="similarity">
    <text evidence="1">Belongs to the glycosyl hydrolase 63 family.</text>
</comment>
<evidence type="ECO:0000313" key="6">
    <source>
        <dbReference type="EMBL" id="MCB8875989.1"/>
    </source>
</evidence>
<dbReference type="InterPro" id="IPR008928">
    <property type="entry name" value="6-hairpin_glycosidase_sf"/>
</dbReference>
<evidence type="ECO:0000256" key="2">
    <source>
        <dbReference type="ARBA" id="ARBA00022801"/>
    </source>
</evidence>
<evidence type="ECO:0000313" key="7">
    <source>
        <dbReference type="Proteomes" id="UP000708298"/>
    </source>
</evidence>
<feature type="domain" description="Mannosylglycerate hydrolase MGH1-like glycoside hydrolase" evidence="5">
    <location>
        <begin position="277"/>
        <end position="614"/>
    </location>
</feature>
<evidence type="ECO:0000259" key="5">
    <source>
        <dbReference type="Pfam" id="PF22422"/>
    </source>
</evidence>
<keyword evidence="2" id="KW-0378">Hydrolase</keyword>
<keyword evidence="4" id="KW-0812">Transmembrane</keyword>
<dbReference type="InterPro" id="IPR054491">
    <property type="entry name" value="MGH1-like_GH"/>
</dbReference>
<proteinExistence type="inferred from homology"/>
<keyword evidence="4" id="KW-0472">Membrane</keyword>
<dbReference type="SUPFAM" id="SSF48208">
    <property type="entry name" value="Six-hairpin glycosidases"/>
    <property type="match status" value="1"/>
</dbReference>
<keyword evidence="7" id="KW-1185">Reference proteome</keyword>
<comment type="caution">
    <text evidence="6">The sequence shown here is derived from an EMBL/GenBank/DDBJ whole genome shotgun (WGS) entry which is preliminary data.</text>
</comment>
<dbReference type="InterPro" id="IPR004888">
    <property type="entry name" value="Glycoside_hydrolase_63"/>
</dbReference>
<dbReference type="Proteomes" id="UP000708298">
    <property type="component" value="Unassembled WGS sequence"/>
</dbReference>